<protein>
    <submittedName>
        <fullName evidence="2">Uncharacterized protein</fullName>
    </submittedName>
</protein>
<feature type="region of interest" description="Disordered" evidence="1">
    <location>
        <begin position="59"/>
        <end position="79"/>
    </location>
</feature>
<reference evidence="2" key="2">
    <citation type="submission" date="2022-01" db="EMBL/GenBank/DDBJ databases">
        <authorList>
            <person name="Yamashiro T."/>
            <person name="Shiraishi A."/>
            <person name="Satake H."/>
            <person name="Nakayama K."/>
        </authorList>
    </citation>
    <scope>NUCLEOTIDE SEQUENCE</scope>
</reference>
<dbReference type="Proteomes" id="UP001151760">
    <property type="component" value="Unassembled WGS sequence"/>
</dbReference>
<accession>A0ABQ5I084</accession>
<keyword evidence="3" id="KW-1185">Reference proteome</keyword>
<dbReference type="EMBL" id="BQNB010020209">
    <property type="protein sequence ID" value="GJT93505.1"/>
    <property type="molecule type" value="Genomic_DNA"/>
</dbReference>
<sequence length="169" mass="19471">MSSPTIPTSNIGGCFFSNFLTISWLPRTMSQLHQEKLILALQITHLELLPLKKRVRDRSSSSTSTLPQAFEIGESSRKKSLERHEEQIEEILNHLDELSLDRIEHSRTQIAKLQRKQMGNNSKIALARFRIANLEQIIEEIQVRHQADKESLLNAIYEHKNSQEGPSNY</sequence>
<evidence type="ECO:0000256" key="1">
    <source>
        <dbReference type="SAM" id="MobiDB-lite"/>
    </source>
</evidence>
<reference evidence="2" key="1">
    <citation type="journal article" date="2022" name="Int. J. Mol. Sci.">
        <title>Draft Genome of Tanacetum Coccineum: Genomic Comparison of Closely Related Tanacetum-Family Plants.</title>
        <authorList>
            <person name="Yamashiro T."/>
            <person name="Shiraishi A."/>
            <person name="Nakayama K."/>
            <person name="Satake H."/>
        </authorList>
    </citation>
    <scope>NUCLEOTIDE SEQUENCE</scope>
</reference>
<organism evidence="2 3">
    <name type="scientific">Tanacetum coccineum</name>
    <dbReference type="NCBI Taxonomy" id="301880"/>
    <lineage>
        <taxon>Eukaryota</taxon>
        <taxon>Viridiplantae</taxon>
        <taxon>Streptophyta</taxon>
        <taxon>Embryophyta</taxon>
        <taxon>Tracheophyta</taxon>
        <taxon>Spermatophyta</taxon>
        <taxon>Magnoliopsida</taxon>
        <taxon>eudicotyledons</taxon>
        <taxon>Gunneridae</taxon>
        <taxon>Pentapetalae</taxon>
        <taxon>asterids</taxon>
        <taxon>campanulids</taxon>
        <taxon>Asterales</taxon>
        <taxon>Asteraceae</taxon>
        <taxon>Asteroideae</taxon>
        <taxon>Anthemideae</taxon>
        <taxon>Anthemidinae</taxon>
        <taxon>Tanacetum</taxon>
    </lineage>
</organism>
<name>A0ABQ5I084_9ASTR</name>
<proteinExistence type="predicted"/>
<evidence type="ECO:0000313" key="2">
    <source>
        <dbReference type="EMBL" id="GJT93505.1"/>
    </source>
</evidence>
<comment type="caution">
    <text evidence="2">The sequence shown here is derived from an EMBL/GenBank/DDBJ whole genome shotgun (WGS) entry which is preliminary data.</text>
</comment>
<gene>
    <name evidence="2" type="ORF">Tco_1082350</name>
</gene>
<evidence type="ECO:0000313" key="3">
    <source>
        <dbReference type="Proteomes" id="UP001151760"/>
    </source>
</evidence>